<feature type="compositionally biased region" description="Polar residues" evidence="6">
    <location>
        <begin position="530"/>
        <end position="540"/>
    </location>
</feature>
<feature type="compositionally biased region" description="Polar residues" evidence="6">
    <location>
        <begin position="20"/>
        <end position="30"/>
    </location>
</feature>
<dbReference type="Pfam" id="PF26587">
    <property type="entry name" value="AAA_lid_SMAX1"/>
    <property type="match status" value="1"/>
</dbReference>
<dbReference type="Gene3D" id="1.10.1780.10">
    <property type="entry name" value="Clp, N-terminal domain"/>
    <property type="match status" value="1"/>
</dbReference>
<dbReference type="InterPro" id="IPR004176">
    <property type="entry name" value="Clp_R_N"/>
</dbReference>
<evidence type="ECO:0000313" key="8">
    <source>
        <dbReference type="EMBL" id="JAT46394.1"/>
    </source>
</evidence>
<dbReference type="Gene3D" id="3.40.50.300">
    <property type="entry name" value="P-loop containing nucleotide triphosphate hydrolases"/>
    <property type="match status" value="1"/>
</dbReference>
<dbReference type="PANTHER" id="PTHR43572:SF13">
    <property type="entry name" value="PROTEIN SUPPRESSOR OF MAX2 1"/>
    <property type="match status" value="1"/>
</dbReference>
<evidence type="ECO:0000256" key="4">
    <source>
        <dbReference type="ARBA" id="ARBA00023163"/>
    </source>
</evidence>
<dbReference type="AlphaFoldDB" id="A0A1D1XVJ1"/>
<reference evidence="8" key="1">
    <citation type="submission" date="2015-07" db="EMBL/GenBank/DDBJ databases">
        <title>Transcriptome Assembly of Anthurium amnicola.</title>
        <authorList>
            <person name="Suzuki J."/>
        </authorList>
    </citation>
    <scope>NUCLEOTIDE SEQUENCE</scope>
</reference>
<feature type="non-terminal residue" evidence="8">
    <location>
        <position position="1"/>
    </location>
</feature>
<evidence type="ECO:0000256" key="3">
    <source>
        <dbReference type="ARBA" id="ARBA00023015"/>
    </source>
</evidence>
<dbReference type="InterPro" id="IPR058954">
    <property type="entry name" value="AAA_lid_SMAX1"/>
</dbReference>
<dbReference type="GO" id="GO:0005524">
    <property type="term" value="F:ATP binding"/>
    <property type="evidence" value="ECO:0007669"/>
    <property type="project" value="InterPro"/>
</dbReference>
<dbReference type="CDD" id="cd19499">
    <property type="entry name" value="RecA-like_ClpB_Hsp104-like"/>
    <property type="match status" value="1"/>
</dbReference>
<evidence type="ECO:0000256" key="5">
    <source>
        <dbReference type="PROSITE-ProRule" id="PRU01251"/>
    </source>
</evidence>
<comment type="similarity">
    <text evidence="1">Belongs to the ClpA/ClpB family.</text>
</comment>
<feature type="compositionally biased region" description="Basic and acidic residues" evidence="6">
    <location>
        <begin position="568"/>
        <end position="584"/>
    </location>
</feature>
<gene>
    <name evidence="8" type="primary">clpB_11</name>
    <name evidence="8" type="ORF">g.112370</name>
</gene>
<dbReference type="InterPro" id="IPR027417">
    <property type="entry name" value="P-loop_NTPase"/>
</dbReference>
<dbReference type="InterPro" id="IPR058680">
    <property type="entry name" value="NBD_SMAX1-like"/>
</dbReference>
<protein>
    <submittedName>
        <fullName evidence="8">Chaperone protein ClpB</fullName>
    </submittedName>
</protein>
<feature type="region of interest" description="Disordered" evidence="6">
    <location>
        <begin position="521"/>
        <end position="590"/>
    </location>
</feature>
<feature type="region of interest" description="Disordered" evidence="6">
    <location>
        <begin position="1"/>
        <end position="30"/>
    </location>
</feature>
<evidence type="ECO:0000256" key="1">
    <source>
        <dbReference type="ARBA" id="ARBA00008675"/>
    </source>
</evidence>
<dbReference type="InterPro" id="IPR036628">
    <property type="entry name" value="Clp_N_dom_sf"/>
</dbReference>
<keyword evidence="2 5" id="KW-0677">Repeat</keyword>
<feature type="domain" description="Clp R" evidence="7">
    <location>
        <begin position="1"/>
        <end position="102"/>
    </location>
</feature>
<dbReference type="InterPro" id="IPR051650">
    <property type="entry name" value="SL_signaling_regulator"/>
</dbReference>
<dbReference type="PANTHER" id="PTHR43572">
    <property type="entry name" value="CHAPERONE PROTEIN CLPD, CHLOROPLASTIC"/>
    <property type="match status" value="1"/>
</dbReference>
<dbReference type="GO" id="GO:0016887">
    <property type="term" value="F:ATP hydrolysis activity"/>
    <property type="evidence" value="ECO:0007669"/>
    <property type="project" value="InterPro"/>
</dbReference>
<sequence>VALDRLPSSANPLSAAPQLGSGSSNHEQPPISNALMAALKRAQAHQRRGCPEQQQQPLLAVKVELEQLIVSILDDPSVSRVMREASFSSPAVKATIQQFLVASAPAAPTFSPSPSLDPRPTAAGQFCGLRPSLASPGAPLLPGNRNLYLNPRLQQQQPGAGGSDGLEQHHKREGVKRVLDVLLREKKRNPVVVSDSQPEALLREVLQRIERREVGEGPLCHVEVISLERQLASDRSQILPKLQELGNSIEACFNAGAGGVVLDLGDLRWLVENPGGGVGAGPVPQQQKVVLEMGRAAVAEVAKLLGRFEGGGGDGGRRVWLVGTATCATYLRCQVYHPTMEVDWDLKAVPIAPGVPVTGAFPRIGGRGILSSSVESLSIQKGLAPVGGAAVTARWATEKVEEPPRRAMCPACTESYERELAKLVADEVDKSSSPEMKPERRQPLPPWLQVAHLRNGTGKPPATQLQTKEQELKWKQSTEELLKRWTETCSRLHPGFHRAAGGADKPIAPVLPMAGFSNPKLQPARGYSPLQVSSQSNPTASTPLRRPASPPPPGSPVRTDLVLGRAKPTCEDSPEKTHRERLEDSAGCAPDRFAGNLDIDSFKQLLKGLSEKVTWQPEAASLVAATVLQCKSSSGKRRGAGARGDAWLLFLGPDRVGKRKMAAALSELVAGGGVAPVTVSFGDPQADARTRGKTALDRVVEAVRRNPFSVVVLEDMDRADVLVHGSLKRAMERGRLPDSHGREVALGSAIFVMISGGVSPENPMEQCEEKLSAAASSGWQLELAVGAGSGKRRADWVCREGGRKKTAVAPPGLSLDLNLAATSDGGAADGSPNSSDLTVEHEGGGEGGRLAAVATFPWAPRPAVHDLIGAVDEAVVFKPVDFGELRRKVSDAMARRFRSVVGDGRSLSIDGEALDRVVGGVWFGAGAAFAGLEEWAERVLVPAFQQLRSRVPPGGGTVVRLLPVKDGSAPRGGTGAGAGAGEWLPTEVTVAVEDMDGT</sequence>
<evidence type="ECO:0000256" key="6">
    <source>
        <dbReference type="SAM" id="MobiDB-lite"/>
    </source>
</evidence>
<dbReference type="Pfam" id="PF07724">
    <property type="entry name" value="AAA_2"/>
    <property type="match status" value="1"/>
</dbReference>
<feature type="region of interest" description="Disordered" evidence="6">
    <location>
        <begin position="824"/>
        <end position="845"/>
    </location>
</feature>
<dbReference type="InterPro" id="IPR003959">
    <property type="entry name" value="ATPase_AAA_core"/>
</dbReference>
<dbReference type="SUPFAM" id="SSF52540">
    <property type="entry name" value="P-loop containing nucleoside triphosphate hydrolases"/>
    <property type="match status" value="1"/>
</dbReference>
<dbReference type="EMBL" id="GDJX01021542">
    <property type="protein sequence ID" value="JAT46394.1"/>
    <property type="molecule type" value="Transcribed_RNA"/>
</dbReference>
<dbReference type="PROSITE" id="PS51903">
    <property type="entry name" value="CLP_R"/>
    <property type="match status" value="1"/>
</dbReference>
<dbReference type="Pfam" id="PF23569">
    <property type="entry name" value="NBD_SMAX1"/>
    <property type="match status" value="1"/>
</dbReference>
<evidence type="ECO:0000259" key="7">
    <source>
        <dbReference type="PROSITE" id="PS51903"/>
    </source>
</evidence>
<keyword evidence="4" id="KW-0804">Transcription</keyword>
<keyword evidence="3" id="KW-0805">Transcription regulation</keyword>
<accession>A0A1D1XVJ1</accession>
<evidence type="ECO:0000256" key="2">
    <source>
        <dbReference type="ARBA" id="ARBA00022737"/>
    </source>
</evidence>
<name>A0A1D1XVJ1_9ARAE</name>
<organism evidence="8">
    <name type="scientific">Anthurium amnicola</name>
    <dbReference type="NCBI Taxonomy" id="1678845"/>
    <lineage>
        <taxon>Eukaryota</taxon>
        <taxon>Viridiplantae</taxon>
        <taxon>Streptophyta</taxon>
        <taxon>Embryophyta</taxon>
        <taxon>Tracheophyta</taxon>
        <taxon>Spermatophyta</taxon>
        <taxon>Magnoliopsida</taxon>
        <taxon>Liliopsida</taxon>
        <taxon>Araceae</taxon>
        <taxon>Pothoideae</taxon>
        <taxon>Potheae</taxon>
        <taxon>Anthurium</taxon>
    </lineage>
</organism>
<proteinExistence type="inferred from homology"/>